<sequence>MVIEDHPERRISAEFQQLALEFIRADSEQSAPKALVDRLVGLIADCRADDVTSIQYGFRRHYWPAPRPKRFGMALRQLLRHATAQAGDESDVQNLAWLRIFSGNGYRREEALKQIDSAPPGAAFLAGLFLRLHDHVGEVRLAAEACFERVEPVISDQMVLASLPFYLRRRAQWQSQPSVALPSWLKARKAVRAELVTWLKQGREGFLPRFFRSILATDLVDDHLEEIALEAFHPALRARAAGVLMTGRVDNIWGWETYSISDRLGATRTRFSTNLTRPYEHPVDREALIRQLSRDRSLTVRKVALDGFIQNIDRIVEPAGILALYSGETKGALIERLDYIRRRLGPTCPP</sequence>
<dbReference type="RefSeq" id="WP_304374672.1">
    <property type="nucleotide sequence ID" value="NZ_JAUOZU010000001.1"/>
</dbReference>
<dbReference type="Proteomes" id="UP001174932">
    <property type="component" value="Unassembled WGS sequence"/>
</dbReference>
<name>A0ABT8YHR9_9HYPH</name>
<reference evidence="1" key="2">
    <citation type="submission" date="2023-07" db="EMBL/GenBank/DDBJ databases">
        <authorList>
            <person name="Shen H."/>
        </authorList>
    </citation>
    <scope>NUCLEOTIDE SEQUENCE</scope>
    <source>
        <strain evidence="1">TNR-22</strain>
    </source>
</reference>
<reference evidence="1" key="1">
    <citation type="journal article" date="2015" name="Int. J. Syst. Evol. Microbiol.">
        <title>Rhizobium alvei sp. nov., isolated from a freshwater river.</title>
        <authorList>
            <person name="Sheu S.Y."/>
            <person name="Huang H.W."/>
            <person name="Young C.C."/>
            <person name="Chen W.M."/>
        </authorList>
    </citation>
    <scope>NUCLEOTIDE SEQUENCE</scope>
    <source>
        <strain evidence="1">TNR-22</strain>
    </source>
</reference>
<protein>
    <submittedName>
        <fullName evidence="1">Uncharacterized protein</fullName>
    </submittedName>
</protein>
<gene>
    <name evidence="1" type="ORF">Q4481_02460</name>
</gene>
<dbReference type="EMBL" id="JAUOZU010000001">
    <property type="protein sequence ID" value="MDO6962800.1"/>
    <property type="molecule type" value="Genomic_DNA"/>
</dbReference>
<evidence type="ECO:0000313" key="2">
    <source>
        <dbReference type="Proteomes" id="UP001174932"/>
    </source>
</evidence>
<proteinExistence type="predicted"/>
<comment type="caution">
    <text evidence="1">The sequence shown here is derived from an EMBL/GenBank/DDBJ whole genome shotgun (WGS) entry which is preliminary data.</text>
</comment>
<accession>A0ABT8YHR9</accession>
<keyword evidence="2" id="KW-1185">Reference proteome</keyword>
<evidence type="ECO:0000313" key="1">
    <source>
        <dbReference type="EMBL" id="MDO6962800.1"/>
    </source>
</evidence>
<organism evidence="1 2">
    <name type="scientific">Rhizobium alvei</name>
    <dbReference type="NCBI Taxonomy" id="1132659"/>
    <lineage>
        <taxon>Bacteria</taxon>
        <taxon>Pseudomonadati</taxon>
        <taxon>Pseudomonadota</taxon>
        <taxon>Alphaproteobacteria</taxon>
        <taxon>Hyphomicrobiales</taxon>
        <taxon>Rhizobiaceae</taxon>
        <taxon>Rhizobium/Agrobacterium group</taxon>
        <taxon>Rhizobium</taxon>
    </lineage>
</organism>